<dbReference type="Gene3D" id="3.30.460.20">
    <property type="entry name" value="CorA soluble domain-like"/>
    <property type="match status" value="1"/>
</dbReference>
<accession>A0A644VP40</accession>
<dbReference type="Pfam" id="PF01544">
    <property type="entry name" value="CorA"/>
    <property type="match status" value="1"/>
</dbReference>
<evidence type="ECO:0000256" key="2">
    <source>
        <dbReference type="ARBA" id="ARBA00009765"/>
    </source>
</evidence>
<comment type="catalytic activity">
    <reaction evidence="10">
        <text>Mg(2+)(in) = Mg(2+)(out)</text>
        <dbReference type="Rhea" id="RHEA:29827"/>
        <dbReference type="ChEBI" id="CHEBI:18420"/>
    </reaction>
</comment>
<dbReference type="Gene3D" id="1.20.58.340">
    <property type="entry name" value="Magnesium transport protein CorA, transmembrane region"/>
    <property type="match status" value="2"/>
</dbReference>
<evidence type="ECO:0000256" key="6">
    <source>
        <dbReference type="ARBA" id="ARBA00022842"/>
    </source>
</evidence>
<evidence type="ECO:0000256" key="5">
    <source>
        <dbReference type="ARBA" id="ARBA00022692"/>
    </source>
</evidence>
<keyword evidence="4" id="KW-1003">Cell membrane</keyword>
<evidence type="ECO:0000256" key="11">
    <source>
        <dbReference type="ARBA" id="ARBA00045497"/>
    </source>
</evidence>
<reference evidence="13" key="1">
    <citation type="submission" date="2019-08" db="EMBL/GenBank/DDBJ databases">
        <authorList>
            <person name="Kucharzyk K."/>
            <person name="Murdoch R.W."/>
            <person name="Higgins S."/>
            <person name="Loffler F."/>
        </authorList>
    </citation>
    <scope>NUCLEOTIDE SEQUENCE</scope>
</reference>
<keyword evidence="5 12" id="KW-0812">Transmembrane</keyword>
<evidence type="ECO:0000256" key="12">
    <source>
        <dbReference type="SAM" id="Phobius"/>
    </source>
</evidence>
<dbReference type="InterPro" id="IPR004488">
    <property type="entry name" value="Mg/Co-transport_prot_CorA"/>
</dbReference>
<keyword evidence="9 12" id="KW-0472">Membrane</keyword>
<protein>
    <submittedName>
        <fullName evidence="13">Cobalt/magnesium transport protein CorA</fullName>
    </submittedName>
</protein>
<evidence type="ECO:0000256" key="10">
    <source>
        <dbReference type="ARBA" id="ARBA00034269"/>
    </source>
</evidence>
<dbReference type="GO" id="GO:0015095">
    <property type="term" value="F:magnesium ion transmembrane transporter activity"/>
    <property type="evidence" value="ECO:0007669"/>
    <property type="project" value="InterPro"/>
</dbReference>
<keyword evidence="3" id="KW-0813">Transport</keyword>
<dbReference type="InterPro" id="IPR045863">
    <property type="entry name" value="CorA_TM1_TM2"/>
</dbReference>
<keyword evidence="6" id="KW-0460">Magnesium</keyword>
<evidence type="ECO:0000256" key="7">
    <source>
        <dbReference type="ARBA" id="ARBA00022989"/>
    </source>
</evidence>
<dbReference type="PANTHER" id="PTHR46494">
    <property type="entry name" value="CORA FAMILY METAL ION TRANSPORTER (EUROFUNG)"/>
    <property type="match status" value="1"/>
</dbReference>
<evidence type="ECO:0000256" key="1">
    <source>
        <dbReference type="ARBA" id="ARBA00004651"/>
    </source>
</evidence>
<proteinExistence type="inferred from homology"/>
<dbReference type="EMBL" id="VSSQ01000381">
    <property type="protein sequence ID" value="MPL93105.1"/>
    <property type="molecule type" value="Genomic_DNA"/>
</dbReference>
<dbReference type="SUPFAM" id="SSF143865">
    <property type="entry name" value="CorA soluble domain-like"/>
    <property type="match status" value="1"/>
</dbReference>
<evidence type="ECO:0000256" key="4">
    <source>
        <dbReference type="ARBA" id="ARBA00022475"/>
    </source>
</evidence>
<keyword evidence="8" id="KW-0406">Ion transport</keyword>
<gene>
    <name evidence="13" type="primary">corA_12</name>
    <name evidence="13" type="ORF">SDC9_39231</name>
</gene>
<dbReference type="AlphaFoldDB" id="A0A644VP40"/>
<comment type="similarity">
    <text evidence="2">Belongs to the CorA metal ion transporter (MIT) (TC 1.A.35) family.</text>
</comment>
<dbReference type="CDD" id="cd12828">
    <property type="entry name" value="TmCorA-like_1"/>
    <property type="match status" value="1"/>
</dbReference>
<feature type="transmembrane region" description="Helical" evidence="12">
    <location>
        <begin position="325"/>
        <end position="345"/>
    </location>
</feature>
<dbReference type="GO" id="GO:0050897">
    <property type="term" value="F:cobalt ion binding"/>
    <property type="evidence" value="ECO:0007669"/>
    <property type="project" value="TreeGrafter"/>
</dbReference>
<dbReference type="GO" id="GO:0015087">
    <property type="term" value="F:cobalt ion transmembrane transporter activity"/>
    <property type="evidence" value="ECO:0007669"/>
    <property type="project" value="InterPro"/>
</dbReference>
<evidence type="ECO:0000256" key="8">
    <source>
        <dbReference type="ARBA" id="ARBA00023065"/>
    </source>
</evidence>
<name>A0A644VP40_9ZZZZ</name>
<comment type="function">
    <text evidence="11">Mediates influx of magnesium ions. Alternates between open and closed states. Activated by low cytoplasmic Mg(2+) levels. Inactive when cytoplasmic Mg(2+) levels are high.</text>
</comment>
<evidence type="ECO:0000313" key="13">
    <source>
        <dbReference type="EMBL" id="MPL93105.1"/>
    </source>
</evidence>
<dbReference type="FunFam" id="1.20.58.340:FF:000004">
    <property type="entry name" value="Magnesium transport protein CorA"/>
    <property type="match status" value="1"/>
</dbReference>
<dbReference type="GO" id="GO:0005886">
    <property type="term" value="C:plasma membrane"/>
    <property type="evidence" value="ECO:0007669"/>
    <property type="project" value="UniProtKB-SubCell"/>
</dbReference>
<dbReference type="SUPFAM" id="SSF144083">
    <property type="entry name" value="Magnesium transport protein CorA, transmembrane region"/>
    <property type="match status" value="1"/>
</dbReference>
<dbReference type="InterPro" id="IPR045861">
    <property type="entry name" value="CorA_cytoplasmic_dom"/>
</dbReference>
<dbReference type="InterPro" id="IPR002523">
    <property type="entry name" value="MgTranspt_CorA/ZnTranspt_ZntB"/>
</dbReference>
<evidence type="ECO:0000256" key="9">
    <source>
        <dbReference type="ARBA" id="ARBA00023136"/>
    </source>
</evidence>
<dbReference type="GO" id="GO:0000287">
    <property type="term" value="F:magnesium ion binding"/>
    <property type="evidence" value="ECO:0007669"/>
    <property type="project" value="TreeGrafter"/>
</dbReference>
<sequence>MENTVTKISETAGLAPGTPVPVGIDESAPSKFVIFIISNEGITSERVGTLPDVLPEHPLGSTMWIDVQGYAGLSSIRKIFDFLKIHPLFQEDILNTRQRVKYEILDGALLVTTKRLFYAANGRIHQEQVVFLLKDDCLVTFQPATGDSFEGFRKRLPSLKGNKTLPGYVVYALLDNLVDNYFVIIEKLQASLEKTEKRLLANDTALERGVLSGLKHDITAARHVIWPMKSIVTKLSDDKANFFPEGIDPYLEDLKDHVYQLDEACEIASDNANGIIQLNMDNLNVRTNEIMKTLALISTVFLPLTFIAGVYGMNFKFMPELDSPWGYPLVLAIMALIALFLYRTFRTRHWM</sequence>
<dbReference type="PANTHER" id="PTHR46494:SF1">
    <property type="entry name" value="CORA FAMILY METAL ION TRANSPORTER (EUROFUNG)"/>
    <property type="match status" value="1"/>
</dbReference>
<comment type="subcellular location">
    <subcellularLocation>
        <location evidence="1">Cell membrane</location>
        <topology evidence="1">Multi-pass membrane protein</topology>
    </subcellularLocation>
</comment>
<organism evidence="13">
    <name type="scientific">bioreactor metagenome</name>
    <dbReference type="NCBI Taxonomy" id="1076179"/>
    <lineage>
        <taxon>unclassified sequences</taxon>
        <taxon>metagenomes</taxon>
        <taxon>ecological metagenomes</taxon>
    </lineage>
</organism>
<keyword evidence="7 12" id="KW-1133">Transmembrane helix</keyword>
<comment type="caution">
    <text evidence="13">The sequence shown here is derived from an EMBL/GenBank/DDBJ whole genome shotgun (WGS) entry which is preliminary data.</text>
</comment>
<evidence type="ECO:0000256" key="3">
    <source>
        <dbReference type="ARBA" id="ARBA00022448"/>
    </source>
</evidence>
<feature type="transmembrane region" description="Helical" evidence="12">
    <location>
        <begin position="294"/>
        <end position="313"/>
    </location>
</feature>
<dbReference type="NCBIfam" id="TIGR00383">
    <property type="entry name" value="corA"/>
    <property type="match status" value="1"/>
</dbReference>